<evidence type="ECO:0000256" key="1">
    <source>
        <dbReference type="SAM" id="Phobius"/>
    </source>
</evidence>
<keyword evidence="1" id="KW-0812">Transmembrane</keyword>
<name>A0A8S5P713_9CAUD</name>
<proteinExistence type="predicted"/>
<keyword evidence="1" id="KW-0472">Membrane</keyword>
<keyword evidence="1" id="KW-1133">Transmembrane helix</keyword>
<sequence length="29" mass="3335">MQKCKIKTKKGSGFLYGSFLGVFLYTIYL</sequence>
<protein>
    <submittedName>
        <fullName evidence="2">Tetrahydromethanopterin S-methyltransferase, subunit G</fullName>
    </submittedName>
</protein>
<organism evidence="2">
    <name type="scientific">Siphoviridae sp. ctsUY14</name>
    <dbReference type="NCBI Taxonomy" id="2825693"/>
    <lineage>
        <taxon>Viruses</taxon>
        <taxon>Duplodnaviria</taxon>
        <taxon>Heunggongvirae</taxon>
        <taxon>Uroviricota</taxon>
        <taxon>Caudoviricetes</taxon>
    </lineage>
</organism>
<evidence type="ECO:0000313" key="2">
    <source>
        <dbReference type="EMBL" id="DAE02448.1"/>
    </source>
</evidence>
<dbReference type="EMBL" id="BK015346">
    <property type="protein sequence ID" value="DAE02448.1"/>
    <property type="molecule type" value="Genomic_DNA"/>
</dbReference>
<accession>A0A8S5P713</accession>
<feature type="transmembrane region" description="Helical" evidence="1">
    <location>
        <begin position="12"/>
        <end position="28"/>
    </location>
</feature>
<reference evidence="2" key="1">
    <citation type="journal article" date="2021" name="Proc. Natl. Acad. Sci. U.S.A.">
        <title>A Catalog of Tens of Thousands of Viruses from Human Metagenomes Reveals Hidden Associations with Chronic Diseases.</title>
        <authorList>
            <person name="Tisza M.J."/>
            <person name="Buck C.B."/>
        </authorList>
    </citation>
    <scope>NUCLEOTIDE SEQUENCE</scope>
    <source>
        <strain evidence="2">CtsUY14</strain>
    </source>
</reference>